<gene>
    <name evidence="9" type="ORF">PECUL_23A007974</name>
</gene>
<comment type="similarity">
    <text evidence="3">Belongs to the CTC1 family.</text>
</comment>
<keyword evidence="7" id="KW-0238">DNA-binding</keyword>
<dbReference type="GO" id="GO:0003697">
    <property type="term" value="F:single-stranded DNA binding"/>
    <property type="evidence" value="ECO:0007669"/>
    <property type="project" value="InterPro"/>
</dbReference>
<evidence type="ECO:0000256" key="4">
    <source>
        <dbReference type="ARBA" id="ARBA00016175"/>
    </source>
</evidence>
<dbReference type="InterPro" id="IPR042617">
    <property type="entry name" value="CTC1-like"/>
</dbReference>
<keyword evidence="10" id="KW-1185">Reference proteome</keyword>
<keyword evidence="6" id="KW-0779">Telomere</keyword>
<evidence type="ECO:0000313" key="10">
    <source>
        <dbReference type="Proteomes" id="UP001295444"/>
    </source>
</evidence>
<dbReference type="InterPro" id="IPR029156">
    <property type="entry name" value="CTC1"/>
</dbReference>
<dbReference type="GO" id="GO:0045740">
    <property type="term" value="P:positive regulation of DNA replication"/>
    <property type="evidence" value="ECO:0007669"/>
    <property type="project" value="TreeGrafter"/>
</dbReference>
<evidence type="ECO:0000256" key="5">
    <source>
        <dbReference type="ARBA" id="ARBA00022454"/>
    </source>
</evidence>
<dbReference type="Pfam" id="PF15489">
    <property type="entry name" value="CTC1"/>
    <property type="match status" value="1"/>
</dbReference>
<dbReference type="AlphaFoldDB" id="A0AAD1RLE1"/>
<evidence type="ECO:0000256" key="7">
    <source>
        <dbReference type="ARBA" id="ARBA00023125"/>
    </source>
</evidence>
<accession>A0AAD1RLE1</accession>
<name>A0AAD1RLE1_PELCU</name>
<dbReference type="GO" id="GO:1990879">
    <property type="term" value="C:CST complex"/>
    <property type="evidence" value="ECO:0007669"/>
    <property type="project" value="TreeGrafter"/>
</dbReference>
<evidence type="ECO:0000256" key="1">
    <source>
        <dbReference type="ARBA" id="ARBA00004123"/>
    </source>
</evidence>
<evidence type="ECO:0000256" key="8">
    <source>
        <dbReference type="ARBA" id="ARBA00023242"/>
    </source>
</evidence>
<dbReference type="GO" id="GO:0042162">
    <property type="term" value="F:telomeric DNA binding"/>
    <property type="evidence" value="ECO:0007669"/>
    <property type="project" value="TreeGrafter"/>
</dbReference>
<evidence type="ECO:0000256" key="2">
    <source>
        <dbReference type="ARBA" id="ARBA00004574"/>
    </source>
</evidence>
<evidence type="ECO:0000256" key="6">
    <source>
        <dbReference type="ARBA" id="ARBA00022895"/>
    </source>
</evidence>
<dbReference type="EMBL" id="OW240914">
    <property type="protein sequence ID" value="CAH2272710.1"/>
    <property type="molecule type" value="Genomic_DNA"/>
</dbReference>
<proteinExistence type="inferred from homology"/>
<protein>
    <recommendedName>
        <fullName evidence="4">CST complex subunit CTC1</fullName>
    </recommendedName>
</protein>
<evidence type="ECO:0000256" key="3">
    <source>
        <dbReference type="ARBA" id="ARBA00006332"/>
    </source>
</evidence>
<dbReference type="PANTHER" id="PTHR14865:SF2">
    <property type="entry name" value="CST COMPLEX SUBUNIT CTC1"/>
    <property type="match status" value="1"/>
</dbReference>
<reference evidence="9" key="1">
    <citation type="submission" date="2022-03" db="EMBL/GenBank/DDBJ databases">
        <authorList>
            <person name="Alioto T."/>
            <person name="Alioto T."/>
            <person name="Gomez Garrido J."/>
        </authorList>
    </citation>
    <scope>NUCLEOTIDE SEQUENCE</scope>
</reference>
<dbReference type="PANTHER" id="PTHR14865">
    <property type="entry name" value="CST COMPLEX SUBUNIT CTC1"/>
    <property type="match status" value="1"/>
</dbReference>
<evidence type="ECO:0000313" key="9">
    <source>
        <dbReference type="EMBL" id="CAH2272710.1"/>
    </source>
</evidence>
<keyword evidence="5" id="KW-0158">Chromosome</keyword>
<organism evidence="9 10">
    <name type="scientific">Pelobates cultripes</name>
    <name type="common">Western spadefoot toad</name>
    <dbReference type="NCBI Taxonomy" id="61616"/>
    <lineage>
        <taxon>Eukaryota</taxon>
        <taxon>Metazoa</taxon>
        <taxon>Chordata</taxon>
        <taxon>Craniata</taxon>
        <taxon>Vertebrata</taxon>
        <taxon>Euteleostomi</taxon>
        <taxon>Amphibia</taxon>
        <taxon>Batrachia</taxon>
        <taxon>Anura</taxon>
        <taxon>Pelobatoidea</taxon>
        <taxon>Pelobatidae</taxon>
        <taxon>Pelobates</taxon>
    </lineage>
</organism>
<dbReference type="Proteomes" id="UP001295444">
    <property type="component" value="Chromosome 03"/>
</dbReference>
<dbReference type="GO" id="GO:0010833">
    <property type="term" value="P:telomere maintenance via telomere lengthening"/>
    <property type="evidence" value="ECO:0007669"/>
    <property type="project" value="TreeGrafter"/>
</dbReference>
<sequence>METEGQPGPQVSVWLESAQRHVQEFLCIREKSVPPDLGDAIIRCLRGQCSQLPLSYSFTPISELISLQHSPCVSLLGWSTDNFQTWSQEGMSRVQEPPLARNKILPRVRLLLVGYISDQTSGSSTLYDGNLYFKDNSSSIPCEMSHLDLSLLETLVLLPCWSYIPSQHGSSTGGYLEVLAPPLPIIPPALIEDSVDPAALTPTSALLLLNDRSRRRKSLFSVTGKLLFVTSLVNIRQKIFFCFYLEDPQSWVPVIVQVPSKLSWYHALCVGETYEITSLSMLSLRGSTRHVFAVTASSRFHSHLRQSVPHIVTSTNEQTKVKGGNKEYDYPQKLRAKMEKERIAKTLTYEGVLTRVLDARAGLYELDRKVTLCIAYLQLLNGGRGLREGATLQISNVHLQQSPSPLFSTLVLSCCLRSKLTVLEFSRICSPLSPVCAASTLHLHLLFRYRLTLPEYLWMSDIMDKLQQKLCPRFVKNCYLSGPHGSRTQGVAENLLHKTISSFSKPGERSERDLQKEILGEPHSCPLQTYSPLLPPWCLLPIAKLPSLVSDDRYLQTEESVCSLQWSYHVALPEDLPDRPVLVGVLYISSSGTLKLKDQTCSLPCLVLPLPPVTWIGSVLEVRQYQLVTEKVKNKEKMDGQRSKTYFLFLTHNVKILYPYENCPKSPLPTSNLSTSKKPRVVGPWASRLLLIEEVEGLLLTSDISGEMQFQARASWMGSPRPLDKEETDGNEIKQHKPSKVVLIFAGTSIRWHHFIQPYSVYRLIASGETDLEIFDKLAKQTLPSPHRPQCLTIPCEWTLQDVQTTENFSPSKDIISVEEVLKMRSTASLLNVTGVVSRRLMCDPHGTSMYPCRSHFPSKDRDTIFANGPLYLSLTYFLFASDSFLPDGFSIKVTLCEEASYACVSVYLNVSRGPYPLGLLPGATVLLRGVERKVSRSGSVYLRSVPVTCVRILSPPAQNSQQIASPPLVTFAQLPGLPVPRRAVCLVSCVLSMTLSWDCSLCGVTFCKGSCLRFPSCPSKSGDFCAKASVKAEDGSGEVLLHLQNEAVSLMLGISDNMWEALKTLILSRGKVTVKNRGRTYETMAEEQSEDSLKSYLTSLMTRSRVCRPLVLTFTQRIRGSLSEEPSNLTRFTRGERDYITRVPSPATLTCLRLEELDPRALCYLIRERNQAGCV</sequence>
<comment type="subcellular location">
    <subcellularLocation>
        <location evidence="2">Chromosome</location>
        <location evidence="2">Telomere</location>
    </subcellularLocation>
    <subcellularLocation>
        <location evidence="1">Nucleus</location>
    </subcellularLocation>
</comment>
<keyword evidence="8" id="KW-0539">Nucleus</keyword>